<dbReference type="InterPro" id="IPR007712">
    <property type="entry name" value="RelE/ParE_toxin"/>
</dbReference>
<keyword evidence="4" id="KW-1185">Reference proteome</keyword>
<dbReference type="EMBL" id="AP018227">
    <property type="protein sequence ID" value="BAY86364.1"/>
    <property type="molecule type" value="Genomic_DNA"/>
</dbReference>
<comment type="similarity">
    <text evidence="1">Belongs to the RelE toxin family.</text>
</comment>
<dbReference type="InterPro" id="IPR051803">
    <property type="entry name" value="TA_system_RelE-like_toxin"/>
</dbReference>
<dbReference type="Pfam" id="PF05016">
    <property type="entry name" value="ParE_toxin"/>
    <property type="match status" value="1"/>
</dbReference>
<sequence length="110" mass="12951">MTFQVRFTETAKVEIDSAYSYLRRQNSGYADKWFRDLMDTVATLQEMPLRCALASESDTFSEEIRQLIYGKSRNKYRILFTLREDTVFILHVRHSSQAPLIGDIEVEEDF</sequence>
<reference evidence="3 4" key="1">
    <citation type="submission" date="2017-06" db="EMBL/GenBank/DDBJ databases">
        <title>Genome sequencing of cyanobaciteial culture collection at National Institute for Environmental Studies (NIES).</title>
        <authorList>
            <person name="Hirose Y."/>
            <person name="Shimura Y."/>
            <person name="Fujisawa T."/>
            <person name="Nakamura Y."/>
            <person name="Kawachi M."/>
        </authorList>
    </citation>
    <scope>NUCLEOTIDE SEQUENCE [LARGE SCALE GENOMIC DNA]</scope>
    <source>
        <strain evidence="3 4">NIES-267</strain>
    </source>
</reference>
<keyword evidence="2" id="KW-1277">Toxin-antitoxin system</keyword>
<proteinExistence type="inferred from homology"/>
<evidence type="ECO:0000313" key="4">
    <source>
        <dbReference type="Proteomes" id="UP000218418"/>
    </source>
</evidence>
<protein>
    <submittedName>
        <fullName evidence="3">Plasmid stabilization system protein</fullName>
    </submittedName>
</protein>
<dbReference type="InterPro" id="IPR035093">
    <property type="entry name" value="RelE/ParE_toxin_dom_sf"/>
</dbReference>
<dbReference type="PANTHER" id="PTHR33755:SF7">
    <property type="entry name" value="TOXIN MODULE OF TOXIN-ANTITOXIN SYSTEM RELE_STBE FAMILY"/>
    <property type="match status" value="1"/>
</dbReference>
<dbReference type="Proteomes" id="UP000218418">
    <property type="component" value="Chromosome"/>
</dbReference>
<evidence type="ECO:0000313" key="3">
    <source>
        <dbReference type="EMBL" id="BAY86364.1"/>
    </source>
</evidence>
<dbReference type="Gene3D" id="3.30.2310.20">
    <property type="entry name" value="RelE-like"/>
    <property type="match status" value="1"/>
</dbReference>
<dbReference type="PANTHER" id="PTHR33755">
    <property type="entry name" value="TOXIN PARE1-RELATED"/>
    <property type="match status" value="1"/>
</dbReference>
<dbReference type="AlphaFoldDB" id="A0A1Z4LYS2"/>
<gene>
    <name evidence="3" type="ORF">NIES267_58700</name>
</gene>
<dbReference type="OrthoDB" id="461964at2"/>
<evidence type="ECO:0000256" key="1">
    <source>
        <dbReference type="ARBA" id="ARBA00006226"/>
    </source>
</evidence>
<accession>A0A1Z4LYS2</accession>
<evidence type="ECO:0000256" key="2">
    <source>
        <dbReference type="ARBA" id="ARBA00022649"/>
    </source>
</evidence>
<name>A0A1Z4LYS2_9CYAN</name>
<organism evidence="3 4">
    <name type="scientific">Calothrix parasitica NIES-267</name>
    <dbReference type="NCBI Taxonomy" id="1973488"/>
    <lineage>
        <taxon>Bacteria</taxon>
        <taxon>Bacillati</taxon>
        <taxon>Cyanobacteriota</taxon>
        <taxon>Cyanophyceae</taxon>
        <taxon>Nostocales</taxon>
        <taxon>Calotrichaceae</taxon>
        <taxon>Calothrix</taxon>
    </lineage>
</organism>